<reference evidence="3 4" key="1">
    <citation type="submission" date="2014-08" db="EMBL/GenBank/DDBJ databases">
        <title>Genomic and Phenotypic Diversity of Colwellia psychrerythraea strains from Disparate Marine Basins.</title>
        <authorList>
            <person name="Techtmann S.M."/>
            <person name="Stelling S.C."/>
            <person name="Utturkar S.M."/>
            <person name="Alshibli N."/>
            <person name="Harris A."/>
            <person name="Brown S.D."/>
            <person name="Hazen T.C."/>
        </authorList>
    </citation>
    <scope>NUCLEOTIDE SEQUENCE [LARGE SCALE GENOMIC DNA]</scope>
    <source>
        <strain evidence="3 4">ND2E</strain>
    </source>
</reference>
<dbReference type="Pfam" id="PF07589">
    <property type="entry name" value="PEP-CTERM"/>
    <property type="match status" value="1"/>
</dbReference>
<accession>A0A099KKW4</accession>
<proteinExistence type="predicted"/>
<dbReference type="InterPro" id="IPR013424">
    <property type="entry name" value="Ice-binding_C"/>
</dbReference>
<dbReference type="RefSeq" id="WP_033094056.1">
    <property type="nucleotide sequence ID" value="NZ_JQED01000029.1"/>
</dbReference>
<dbReference type="NCBIfam" id="TIGR02595">
    <property type="entry name" value="PEP_CTERM"/>
    <property type="match status" value="1"/>
</dbReference>
<dbReference type="PATRIC" id="fig|28229.4.peg.2354"/>
<dbReference type="EMBL" id="JQED01000029">
    <property type="protein sequence ID" value="KGJ91439.1"/>
    <property type="molecule type" value="Genomic_DNA"/>
</dbReference>
<evidence type="ECO:0000259" key="2">
    <source>
        <dbReference type="Pfam" id="PF07589"/>
    </source>
</evidence>
<dbReference type="Proteomes" id="UP000029843">
    <property type="component" value="Unassembled WGS sequence"/>
</dbReference>
<sequence precursor="true">MRTLTKFTSAVFIALASFSYTANATLILEWNSNSSSSNAPATGASAKATLNFFDDMGLVRIDMVIRNTTGEIASFGAGATTSKLTGIAFDLIEPNSGLNQANFTGGTFLTTMIIAADAQPFGTLDFAAADNSNYNGGNANGALPEAMEDSVSVKVGFNGLTALQVEAAFKAGFMDNSLNYVARFQQVNAGAGSDKLNGGDCCGNGGGNGGGPPTEVPEPSMLFLLGGALLALSLRQKRLNNN</sequence>
<feature type="chain" id="PRO_5001948540" evidence="1">
    <location>
        <begin position="25"/>
        <end position="242"/>
    </location>
</feature>
<comment type="caution">
    <text evidence="3">The sequence shown here is derived from an EMBL/GenBank/DDBJ whole genome shotgun (WGS) entry which is preliminary data.</text>
</comment>
<feature type="signal peptide" evidence="1">
    <location>
        <begin position="1"/>
        <end position="24"/>
    </location>
</feature>
<keyword evidence="1" id="KW-0732">Signal</keyword>
<evidence type="ECO:0000313" key="4">
    <source>
        <dbReference type="Proteomes" id="UP000029843"/>
    </source>
</evidence>
<feature type="domain" description="Ice-binding protein C-terminal" evidence="2">
    <location>
        <begin position="216"/>
        <end position="238"/>
    </location>
</feature>
<dbReference type="AlphaFoldDB" id="A0A099KKW4"/>
<name>A0A099KKW4_COLPS</name>
<dbReference type="OrthoDB" id="3078805at2"/>
<protein>
    <submittedName>
        <fullName evidence="3">PEP motif putative anchor domain protein</fullName>
    </submittedName>
</protein>
<evidence type="ECO:0000256" key="1">
    <source>
        <dbReference type="SAM" id="SignalP"/>
    </source>
</evidence>
<gene>
    <name evidence="3" type="ORF">ND2E_3304</name>
</gene>
<evidence type="ECO:0000313" key="3">
    <source>
        <dbReference type="EMBL" id="KGJ91439.1"/>
    </source>
</evidence>
<organism evidence="3 4">
    <name type="scientific">Colwellia psychrerythraea</name>
    <name type="common">Vibrio psychroerythus</name>
    <dbReference type="NCBI Taxonomy" id="28229"/>
    <lineage>
        <taxon>Bacteria</taxon>
        <taxon>Pseudomonadati</taxon>
        <taxon>Pseudomonadota</taxon>
        <taxon>Gammaproteobacteria</taxon>
        <taxon>Alteromonadales</taxon>
        <taxon>Colwelliaceae</taxon>
        <taxon>Colwellia</taxon>
    </lineage>
</organism>